<evidence type="ECO:0000256" key="1">
    <source>
        <dbReference type="SAM" id="Phobius"/>
    </source>
</evidence>
<dbReference type="SMART" id="SM00471">
    <property type="entry name" value="HDc"/>
    <property type="match status" value="1"/>
</dbReference>
<accession>A0A6J4LQJ5</accession>
<feature type="transmembrane region" description="Helical" evidence="1">
    <location>
        <begin position="100"/>
        <end position="118"/>
    </location>
</feature>
<evidence type="ECO:0000259" key="2">
    <source>
        <dbReference type="PROSITE" id="PS51832"/>
    </source>
</evidence>
<keyword evidence="1" id="KW-0812">Transmembrane</keyword>
<keyword evidence="1" id="KW-1133">Transmembrane helix</keyword>
<dbReference type="PANTHER" id="PTHR45228">
    <property type="entry name" value="CYCLIC DI-GMP PHOSPHODIESTERASE TM_0186-RELATED"/>
    <property type="match status" value="1"/>
</dbReference>
<protein>
    <recommendedName>
        <fullName evidence="2">HD-GYP domain-containing protein</fullName>
    </recommendedName>
</protein>
<dbReference type="InterPro" id="IPR003607">
    <property type="entry name" value="HD/PDEase_dom"/>
</dbReference>
<dbReference type="SUPFAM" id="SSF109604">
    <property type="entry name" value="HD-domain/PDEase-like"/>
    <property type="match status" value="1"/>
</dbReference>
<feature type="transmembrane region" description="Helical" evidence="1">
    <location>
        <begin position="34"/>
        <end position="56"/>
    </location>
</feature>
<name>A0A6J4LQJ5_9CHLR</name>
<proteinExistence type="predicted"/>
<feature type="domain" description="HD-GYP" evidence="2">
    <location>
        <begin position="187"/>
        <end position="382"/>
    </location>
</feature>
<keyword evidence="1" id="KW-0472">Membrane</keyword>
<feature type="transmembrane region" description="Helical" evidence="1">
    <location>
        <begin position="151"/>
        <end position="179"/>
    </location>
</feature>
<dbReference type="InterPro" id="IPR037522">
    <property type="entry name" value="HD_GYP_dom"/>
</dbReference>
<dbReference type="InterPro" id="IPR052020">
    <property type="entry name" value="Cyclic_di-GMP/3'3'-cGAMP_PDE"/>
</dbReference>
<organism evidence="3">
    <name type="scientific">uncultured Chloroflexia bacterium</name>
    <dbReference type="NCBI Taxonomy" id="1672391"/>
    <lineage>
        <taxon>Bacteria</taxon>
        <taxon>Bacillati</taxon>
        <taxon>Chloroflexota</taxon>
        <taxon>Chloroflexia</taxon>
        <taxon>environmental samples</taxon>
    </lineage>
</organism>
<dbReference type="EMBL" id="CADCTR010002194">
    <property type="protein sequence ID" value="CAA9338214.1"/>
    <property type="molecule type" value="Genomic_DNA"/>
</dbReference>
<feature type="transmembrane region" description="Helical" evidence="1">
    <location>
        <begin position="76"/>
        <end position="94"/>
    </location>
</feature>
<dbReference type="Pfam" id="PF13487">
    <property type="entry name" value="HD_5"/>
    <property type="match status" value="1"/>
</dbReference>
<reference evidence="3" key="1">
    <citation type="submission" date="2020-02" db="EMBL/GenBank/DDBJ databases">
        <authorList>
            <person name="Meier V. D."/>
        </authorList>
    </citation>
    <scope>NUCLEOTIDE SEQUENCE</scope>
    <source>
        <strain evidence="3">AVDCRST_MAG93</strain>
    </source>
</reference>
<dbReference type="AlphaFoldDB" id="A0A6J4LQJ5"/>
<dbReference type="PROSITE" id="PS51832">
    <property type="entry name" value="HD_GYP"/>
    <property type="match status" value="1"/>
</dbReference>
<sequence>LLVAVCLLSAVVIAGRYPIHIRYHTKVSITSIPLYLLAVLLQPPLAALIAALGILLMELSLHAQRGNYPSDIATSVARSLLVILFGATVLQLFVGNHSPYMLTLTVAGLVILVSDLLLAPLELMPMTGEPFGQALVAVVTEGWLIEGVQYLLGMLIVVVVGISPWFLSLVLLPLGFVYASFKRAKELQSGTRLMVEAMADAVDQRDAYTGGHSRRVTELCELILTELNLAGPEVELILTAARVHDIGKIGIPDAILLKPARLTLEEEALMRTHASEGAHLLVRYPDFRRGVDVVRHHHERWDGQGYPAKLSAHAIPFGARVIAVADSFDAMTSDRPYAKGRTVATALEILQAGRGQQWDAGIVDAFVRGFTRAQGAGRTGMADEYRERAVVGNTSGLSSTR</sequence>
<feature type="non-terminal residue" evidence="3">
    <location>
        <position position="1"/>
    </location>
</feature>
<evidence type="ECO:0000313" key="3">
    <source>
        <dbReference type="EMBL" id="CAA9338214.1"/>
    </source>
</evidence>
<dbReference type="CDD" id="cd00077">
    <property type="entry name" value="HDc"/>
    <property type="match status" value="1"/>
</dbReference>
<dbReference type="PANTHER" id="PTHR45228:SF4">
    <property type="entry name" value="LIPOPROTEIN"/>
    <property type="match status" value="1"/>
</dbReference>
<gene>
    <name evidence="3" type="ORF">AVDCRST_MAG93-6510</name>
</gene>
<dbReference type="Gene3D" id="1.10.3210.10">
    <property type="entry name" value="Hypothetical protein af1432"/>
    <property type="match status" value="1"/>
</dbReference>